<dbReference type="Proteomes" id="UP001165135">
    <property type="component" value="Unassembled WGS sequence"/>
</dbReference>
<gene>
    <name evidence="8" type="ORF">Airi01_000400</name>
</gene>
<dbReference type="GO" id="GO:0016773">
    <property type="term" value="F:phosphotransferase activity, alcohol group as acceptor"/>
    <property type="evidence" value="ECO:0007669"/>
    <property type="project" value="InterPro"/>
</dbReference>
<dbReference type="InterPro" id="IPR043129">
    <property type="entry name" value="ATPase_NBD"/>
</dbReference>
<evidence type="ECO:0000256" key="4">
    <source>
        <dbReference type="ARBA" id="ARBA00022777"/>
    </source>
</evidence>
<evidence type="ECO:0000256" key="5">
    <source>
        <dbReference type="RuleBase" id="RU003733"/>
    </source>
</evidence>
<dbReference type="CDD" id="cd07804">
    <property type="entry name" value="ASKHA_NBD_FGGY_RrXK-like"/>
    <property type="match status" value="1"/>
</dbReference>
<dbReference type="Pfam" id="PF00370">
    <property type="entry name" value="FGGY_N"/>
    <property type="match status" value="1"/>
</dbReference>
<keyword evidence="2" id="KW-0859">Xylose metabolism</keyword>
<evidence type="ECO:0000256" key="1">
    <source>
        <dbReference type="ARBA" id="ARBA00009156"/>
    </source>
</evidence>
<evidence type="ECO:0000259" key="6">
    <source>
        <dbReference type="Pfam" id="PF00370"/>
    </source>
</evidence>
<dbReference type="EMBL" id="BSTJ01000001">
    <property type="protein sequence ID" value="GLY71773.1"/>
    <property type="molecule type" value="Genomic_DNA"/>
</dbReference>
<dbReference type="GO" id="GO:0042732">
    <property type="term" value="P:D-xylose metabolic process"/>
    <property type="evidence" value="ECO:0007669"/>
    <property type="project" value="UniProtKB-KW"/>
</dbReference>
<organism evidence="8 9">
    <name type="scientific">Actinoallomurus iriomotensis</name>
    <dbReference type="NCBI Taxonomy" id="478107"/>
    <lineage>
        <taxon>Bacteria</taxon>
        <taxon>Bacillati</taxon>
        <taxon>Actinomycetota</taxon>
        <taxon>Actinomycetes</taxon>
        <taxon>Streptosporangiales</taxon>
        <taxon>Thermomonosporaceae</taxon>
        <taxon>Actinoallomurus</taxon>
    </lineage>
</organism>
<evidence type="ECO:0000259" key="7">
    <source>
        <dbReference type="Pfam" id="PF02782"/>
    </source>
</evidence>
<dbReference type="InterPro" id="IPR018484">
    <property type="entry name" value="FGGY_N"/>
</dbReference>
<evidence type="ECO:0000313" key="9">
    <source>
        <dbReference type="Proteomes" id="UP001165135"/>
    </source>
</evidence>
<dbReference type="InterPro" id="IPR018485">
    <property type="entry name" value="FGGY_C"/>
</dbReference>
<dbReference type="RefSeq" id="WP_285616699.1">
    <property type="nucleotide sequence ID" value="NZ_BSTJ01000001.1"/>
</dbReference>
<feature type="domain" description="Carbohydrate kinase FGGY C-terminal" evidence="7">
    <location>
        <begin position="257"/>
        <end position="439"/>
    </location>
</feature>
<dbReference type="PIRSF" id="PIRSF000538">
    <property type="entry name" value="GlpK"/>
    <property type="match status" value="1"/>
</dbReference>
<comment type="caution">
    <text evidence="8">The sequence shown here is derived from an EMBL/GenBank/DDBJ whole genome shotgun (WGS) entry which is preliminary data.</text>
</comment>
<feature type="domain" description="Carbohydrate kinase FGGY N-terminal" evidence="6">
    <location>
        <begin position="4"/>
        <end position="244"/>
    </location>
</feature>
<dbReference type="Pfam" id="PF02782">
    <property type="entry name" value="FGGY_C"/>
    <property type="match status" value="1"/>
</dbReference>
<dbReference type="AlphaFoldDB" id="A0A9W6RA44"/>
<reference evidence="8" key="1">
    <citation type="submission" date="2023-03" db="EMBL/GenBank/DDBJ databases">
        <title>Actinoallomurus iriomotensis NBRC 103681.</title>
        <authorList>
            <person name="Ichikawa N."/>
            <person name="Sato H."/>
            <person name="Tonouchi N."/>
        </authorList>
    </citation>
    <scope>NUCLEOTIDE SEQUENCE</scope>
    <source>
        <strain evidence="8">NBRC 103681</strain>
    </source>
</reference>
<protein>
    <submittedName>
        <fullName evidence="8">Sugar kinase</fullName>
    </submittedName>
</protein>
<evidence type="ECO:0000256" key="2">
    <source>
        <dbReference type="ARBA" id="ARBA00022629"/>
    </source>
</evidence>
<comment type="similarity">
    <text evidence="1 5">Belongs to the FGGY kinase family.</text>
</comment>
<keyword evidence="4 5" id="KW-0418">Kinase</keyword>
<dbReference type="InterPro" id="IPR050406">
    <property type="entry name" value="FGGY_Carb_Kinase"/>
</dbReference>
<dbReference type="PANTHER" id="PTHR43095:SF5">
    <property type="entry name" value="XYLULOSE KINASE"/>
    <property type="match status" value="1"/>
</dbReference>
<accession>A0A9W6RA44</accession>
<dbReference type="PROSITE" id="PS00445">
    <property type="entry name" value="FGGY_KINASES_2"/>
    <property type="match status" value="1"/>
</dbReference>
<dbReference type="InterPro" id="IPR000577">
    <property type="entry name" value="Carb_kinase_FGGY"/>
</dbReference>
<sequence>MSLLLGVDIGTSSTKGVLTTPDGTVVATAVREHTVSRPHPGWAEHDAREVWWEGFAAVTRELLPQAGGEPVAAVGVSGIGPCALPATAEGVPLRPAILYGVDTRAVAEIEELTARYGAEAIVSRGGSPLTTQAVGPKLAWLRRHEPEVWERTGRLFMASSYLVHELTGVYVLDHHSASQCSPLYDSREHAWIGDWAQEIAPGLDLPPLAWPGEVAGTVTEGAAERTGLAAGTPVVAGTIDAWAEAVSVGVTEPGDVMVMYGTTMFLIEVLDSRRTWPGLWGTVGVTPGTYDLAAGMATSGAVTDWLRQLTGAAYEELTEEARAAGHGAGGLIMLPYFAGERTPLFDPDARGLVLGLTLGHGRGHLYRAALEGTAFGVRHNLEAMRSAGGEARRLVAVGGGTKGGLWTQIVSDVLGRPQVIPSVTIGACYGDALLAARAAGLSDGADWNPPADTVEPDPAAGEVYAELYRLYRDLYPATREAAHTLAAFSREP</sequence>
<name>A0A9W6RA44_9ACTN</name>
<dbReference type="PANTHER" id="PTHR43095">
    <property type="entry name" value="SUGAR KINASE"/>
    <property type="match status" value="1"/>
</dbReference>
<keyword evidence="3 5" id="KW-0808">Transferase</keyword>
<evidence type="ECO:0000313" key="8">
    <source>
        <dbReference type="EMBL" id="GLY71773.1"/>
    </source>
</evidence>
<dbReference type="Gene3D" id="3.30.420.40">
    <property type="match status" value="2"/>
</dbReference>
<proteinExistence type="inferred from homology"/>
<dbReference type="SUPFAM" id="SSF53067">
    <property type="entry name" value="Actin-like ATPase domain"/>
    <property type="match status" value="2"/>
</dbReference>
<keyword evidence="2" id="KW-0119">Carbohydrate metabolism</keyword>
<evidence type="ECO:0000256" key="3">
    <source>
        <dbReference type="ARBA" id="ARBA00022679"/>
    </source>
</evidence>
<dbReference type="InterPro" id="IPR018483">
    <property type="entry name" value="Carb_kinase_FGGY_CS"/>
</dbReference>
<dbReference type="GO" id="GO:0016301">
    <property type="term" value="F:kinase activity"/>
    <property type="evidence" value="ECO:0007669"/>
    <property type="project" value="UniProtKB-KW"/>
</dbReference>